<protein>
    <recommendedName>
        <fullName evidence="1">non-specific serine/threonine protein kinase</fullName>
        <ecNumber evidence="1">2.7.11.1</ecNumber>
    </recommendedName>
</protein>
<evidence type="ECO:0000256" key="8">
    <source>
        <dbReference type="SAM" id="MobiDB-lite"/>
    </source>
</evidence>
<keyword evidence="6 7" id="KW-0067">ATP-binding</keyword>
<evidence type="ECO:0000313" key="12">
    <source>
        <dbReference type="Proteomes" id="UP001622594"/>
    </source>
</evidence>
<dbReference type="CDD" id="cd14014">
    <property type="entry name" value="STKc_PknB_like"/>
    <property type="match status" value="1"/>
</dbReference>
<accession>A0ABZ1LGW3</accession>
<feature type="compositionally biased region" description="Pro residues" evidence="8">
    <location>
        <begin position="390"/>
        <end position="403"/>
    </location>
</feature>
<dbReference type="PANTHER" id="PTHR43289:SF6">
    <property type="entry name" value="SERINE_THREONINE-PROTEIN KINASE NEKL-3"/>
    <property type="match status" value="1"/>
</dbReference>
<feature type="binding site" evidence="7">
    <location>
        <position position="48"/>
    </location>
    <ligand>
        <name>ATP</name>
        <dbReference type="ChEBI" id="CHEBI:30616"/>
    </ligand>
</feature>
<evidence type="ECO:0000256" key="3">
    <source>
        <dbReference type="ARBA" id="ARBA00022679"/>
    </source>
</evidence>
<dbReference type="EC" id="2.7.11.1" evidence="1"/>
<evidence type="ECO:0000256" key="4">
    <source>
        <dbReference type="ARBA" id="ARBA00022741"/>
    </source>
</evidence>
<dbReference type="SMART" id="SM00220">
    <property type="entry name" value="S_TKc"/>
    <property type="match status" value="1"/>
</dbReference>
<evidence type="ECO:0000256" key="9">
    <source>
        <dbReference type="SAM" id="Phobius"/>
    </source>
</evidence>
<dbReference type="InterPro" id="IPR011009">
    <property type="entry name" value="Kinase-like_dom_sf"/>
</dbReference>
<feature type="compositionally biased region" description="Basic and acidic residues" evidence="8">
    <location>
        <begin position="323"/>
        <end position="374"/>
    </location>
</feature>
<dbReference type="PROSITE" id="PS00107">
    <property type="entry name" value="PROTEIN_KINASE_ATP"/>
    <property type="match status" value="1"/>
</dbReference>
<dbReference type="Proteomes" id="UP001622594">
    <property type="component" value="Chromosome"/>
</dbReference>
<gene>
    <name evidence="11" type="ORF">OG814_26660</name>
</gene>
<keyword evidence="4 7" id="KW-0547">Nucleotide-binding</keyword>
<dbReference type="PANTHER" id="PTHR43289">
    <property type="entry name" value="MITOGEN-ACTIVATED PROTEIN KINASE KINASE KINASE 20-RELATED"/>
    <property type="match status" value="1"/>
</dbReference>
<keyword evidence="5 11" id="KW-0418">Kinase</keyword>
<keyword evidence="2" id="KW-0723">Serine/threonine-protein kinase</keyword>
<keyword evidence="9" id="KW-0812">Transmembrane</keyword>
<reference evidence="11 12" key="1">
    <citation type="submission" date="2022-10" db="EMBL/GenBank/DDBJ databases">
        <title>The complete genomes of actinobacterial strains from the NBC collection.</title>
        <authorList>
            <person name="Joergensen T.S."/>
            <person name="Alvarez Arevalo M."/>
            <person name="Sterndorff E.B."/>
            <person name="Faurdal D."/>
            <person name="Vuksanovic O."/>
            <person name="Mourched A.-S."/>
            <person name="Charusanti P."/>
            <person name="Shaw S."/>
            <person name="Blin K."/>
            <person name="Weber T."/>
        </authorList>
    </citation>
    <scope>NUCLEOTIDE SEQUENCE [LARGE SCALE GENOMIC DNA]</scope>
    <source>
        <strain evidence="11 12">NBC_00123</strain>
    </source>
</reference>
<dbReference type="Pfam" id="PF00069">
    <property type="entry name" value="Pkinase"/>
    <property type="match status" value="1"/>
</dbReference>
<evidence type="ECO:0000256" key="5">
    <source>
        <dbReference type="ARBA" id="ARBA00022777"/>
    </source>
</evidence>
<evidence type="ECO:0000256" key="6">
    <source>
        <dbReference type="ARBA" id="ARBA00022840"/>
    </source>
</evidence>
<feature type="transmembrane region" description="Helical" evidence="9">
    <location>
        <begin position="412"/>
        <end position="436"/>
    </location>
</feature>
<keyword evidence="9" id="KW-0472">Membrane</keyword>
<dbReference type="InterPro" id="IPR008271">
    <property type="entry name" value="Ser/Thr_kinase_AS"/>
</dbReference>
<feature type="compositionally biased region" description="Low complexity" evidence="8">
    <location>
        <begin position="288"/>
        <end position="308"/>
    </location>
</feature>
<keyword evidence="9" id="KW-1133">Transmembrane helix</keyword>
<evidence type="ECO:0000313" key="11">
    <source>
        <dbReference type="EMBL" id="WTR72603.1"/>
    </source>
</evidence>
<evidence type="ECO:0000256" key="7">
    <source>
        <dbReference type="PROSITE-ProRule" id="PRU10141"/>
    </source>
</evidence>
<dbReference type="PROSITE" id="PS00108">
    <property type="entry name" value="PROTEIN_KINASE_ST"/>
    <property type="match status" value="1"/>
</dbReference>
<dbReference type="Gene3D" id="1.10.510.10">
    <property type="entry name" value="Transferase(Phosphotransferase) domain 1"/>
    <property type="match status" value="1"/>
</dbReference>
<name>A0ABZ1LGW3_9ACTN</name>
<dbReference type="GO" id="GO:0016301">
    <property type="term" value="F:kinase activity"/>
    <property type="evidence" value="ECO:0007669"/>
    <property type="project" value="UniProtKB-KW"/>
</dbReference>
<evidence type="ECO:0000256" key="2">
    <source>
        <dbReference type="ARBA" id="ARBA00022527"/>
    </source>
</evidence>
<organism evidence="11 12">
    <name type="scientific">Streptomyces zaomyceticus</name>
    <dbReference type="NCBI Taxonomy" id="68286"/>
    <lineage>
        <taxon>Bacteria</taxon>
        <taxon>Bacillati</taxon>
        <taxon>Actinomycetota</taxon>
        <taxon>Actinomycetes</taxon>
        <taxon>Kitasatosporales</taxon>
        <taxon>Streptomycetaceae</taxon>
        <taxon>Streptomyces</taxon>
    </lineage>
</organism>
<dbReference type="InterPro" id="IPR017441">
    <property type="entry name" value="Protein_kinase_ATP_BS"/>
</dbReference>
<dbReference type="SUPFAM" id="SSF56112">
    <property type="entry name" value="Protein kinase-like (PK-like)"/>
    <property type="match status" value="1"/>
</dbReference>
<dbReference type="EMBL" id="CP108188">
    <property type="protein sequence ID" value="WTR72603.1"/>
    <property type="molecule type" value="Genomic_DNA"/>
</dbReference>
<feature type="domain" description="Protein kinase" evidence="10">
    <location>
        <begin position="19"/>
        <end position="272"/>
    </location>
</feature>
<feature type="region of interest" description="Disordered" evidence="8">
    <location>
        <begin position="275"/>
        <end position="406"/>
    </location>
</feature>
<sequence length="611" mass="63153">MASYDGSQRADHGLIGGRYRLGERLGKGGTGVVRRATDELLGRPVAVKTLTLDTDADAAGALREARVVARVRHPHVIVVHDVVEHEGRPALVMELVDGGSLADRLAAPDGALSPRETARLGLALLDALSAAHAHGVLHRDVKPANVLLEKGTGRAVLTDFGIASLPGATTLSGTGVFVGTPEYTAPERMRGEDAGPAADLWSLGALLCAAATGVSPFRRDSIGAVLHAVVYGEIRPPERLGPLLPVVRGLLDRDPERRLDAERARRLLTACLVGKGAAGEGPGEVEGETVGPGPVPVAVAGGPSGTPVYDTPRLGGAAPADISRTDAHRSDASAIDAHRIDASELDTPHLDTPHLDTPHLDTPHLDTPRLDTPRLDASGLDTPRLDTPAVPGPAGPPGAPGPPARRARRGALALPLVAAVVAGCVAAVTVAVLFAVRDQRAAQAGPVDPTRTTVPALGPLPAGYTAVADERGFALAVPAGATRSTDGERIFYTTGDGAVWIGIRIRALPSGGAIGAMRSADASGPRTNPGYRDSAVGETRHKGLPAARWEFTWNGFTAAEGPRHTVDLCWEQAGTLYDVWASAPVARAAEARAHLDRALVSFRTSGGTPAR</sequence>
<dbReference type="PROSITE" id="PS50011">
    <property type="entry name" value="PROTEIN_KINASE_DOM"/>
    <property type="match status" value="1"/>
</dbReference>
<keyword evidence="12" id="KW-1185">Reference proteome</keyword>
<keyword evidence="3" id="KW-0808">Transferase</keyword>
<evidence type="ECO:0000259" key="10">
    <source>
        <dbReference type="PROSITE" id="PS50011"/>
    </source>
</evidence>
<dbReference type="RefSeq" id="WP_398164456.1">
    <property type="nucleotide sequence ID" value="NZ_CP108188.1"/>
</dbReference>
<proteinExistence type="predicted"/>
<feature type="region of interest" description="Disordered" evidence="8">
    <location>
        <begin position="518"/>
        <end position="537"/>
    </location>
</feature>
<dbReference type="InterPro" id="IPR000719">
    <property type="entry name" value="Prot_kinase_dom"/>
</dbReference>
<evidence type="ECO:0000256" key="1">
    <source>
        <dbReference type="ARBA" id="ARBA00012513"/>
    </source>
</evidence>